<evidence type="ECO:0000313" key="2">
    <source>
        <dbReference type="Proteomes" id="UP000006729"/>
    </source>
</evidence>
<name>A0A3N7FD17_POPTR</name>
<protein>
    <submittedName>
        <fullName evidence="1">Uncharacterized protein</fullName>
    </submittedName>
</protein>
<dbReference type="AlphaFoldDB" id="A0A3N7FD17"/>
<dbReference type="InParanoid" id="A0A3N7FD17"/>
<sequence>MTAINTIASQLVASTYLFFSICRYEKANGHEKQCLLKSNYGFPRK</sequence>
<gene>
    <name evidence="1" type="ORF">POPTR_008G056150</name>
</gene>
<dbReference type="EMBL" id="CM009297">
    <property type="protein sequence ID" value="RQO94233.1"/>
    <property type="molecule type" value="Genomic_DNA"/>
</dbReference>
<organism evidence="1 2">
    <name type="scientific">Populus trichocarpa</name>
    <name type="common">Western balsam poplar</name>
    <name type="synonym">Populus balsamifera subsp. trichocarpa</name>
    <dbReference type="NCBI Taxonomy" id="3694"/>
    <lineage>
        <taxon>Eukaryota</taxon>
        <taxon>Viridiplantae</taxon>
        <taxon>Streptophyta</taxon>
        <taxon>Embryophyta</taxon>
        <taxon>Tracheophyta</taxon>
        <taxon>Spermatophyta</taxon>
        <taxon>Magnoliopsida</taxon>
        <taxon>eudicotyledons</taxon>
        <taxon>Gunneridae</taxon>
        <taxon>Pentapetalae</taxon>
        <taxon>rosids</taxon>
        <taxon>fabids</taxon>
        <taxon>Malpighiales</taxon>
        <taxon>Salicaceae</taxon>
        <taxon>Saliceae</taxon>
        <taxon>Populus</taxon>
    </lineage>
</organism>
<proteinExistence type="predicted"/>
<keyword evidence="2" id="KW-1185">Reference proteome</keyword>
<reference evidence="1 2" key="1">
    <citation type="journal article" date="2006" name="Science">
        <title>The genome of black cottonwood, Populus trichocarpa (Torr. &amp; Gray).</title>
        <authorList>
            <person name="Tuskan G.A."/>
            <person name="Difazio S."/>
            <person name="Jansson S."/>
            <person name="Bohlmann J."/>
            <person name="Grigoriev I."/>
            <person name="Hellsten U."/>
            <person name="Putnam N."/>
            <person name="Ralph S."/>
            <person name="Rombauts S."/>
            <person name="Salamov A."/>
            <person name="Schein J."/>
            <person name="Sterck L."/>
            <person name="Aerts A."/>
            <person name="Bhalerao R.R."/>
            <person name="Bhalerao R.P."/>
            <person name="Blaudez D."/>
            <person name="Boerjan W."/>
            <person name="Brun A."/>
            <person name="Brunner A."/>
            <person name="Busov V."/>
            <person name="Campbell M."/>
            <person name="Carlson J."/>
            <person name="Chalot M."/>
            <person name="Chapman J."/>
            <person name="Chen G.L."/>
            <person name="Cooper D."/>
            <person name="Coutinho P.M."/>
            <person name="Couturier J."/>
            <person name="Covert S."/>
            <person name="Cronk Q."/>
            <person name="Cunningham R."/>
            <person name="Davis J."/>
            <person name="Degroeve S."/>
            <person name="Dejardin A."/>
            <person name="Depamphilis C."/>
            <person name="Detter J."/>
            <person name="Dirks B."/>
            <person name="Dubchak I."/>
            <person name="Duplessis S."/>
            <person name="Ehlting J."/>
            <person name="Ellis B."/>
            <person name="Gendler K."/>
            <person name="Goodstein D."/>
            <person name="Gribskov M."/>
            <person name="Grimwood J."/>
            <person name="Groover A."/>
            <person name="Gunter L."/>
            <person name="Hamberger B."/>
            <person name="Heinze B."/>
            <person name="Helariutta Y."/>
            <person name="Henrissat B."/>
            <person name="Holligan D."/>
            <person name="Holt R."/>
            <person name="Huang W."/>
            <person name="Islam-Faridi N."/>
            <person name="Jones S."/>
            <person name="Jones-Rhoades M."/>
            <person name="Jorgensen R."/>
            <person name="Joshi C."/>
            <person name="Kangasjarvi J."/>
            <person name="Karlsson J."/>
            <person name="Kelleher C."/>
            <person name="Kirkpatrick R."/>
            <person name="Kirst M."/>
            <person name="Kohler A."/>
            <person name="Kalluri U."/>
            <person name="Larimer F."/>
            <person name="Leebens-Mack J."/>
            <person name="Leple J.C."/>
            <person name="Locascio P."/>
            <person name="Lou Y."/>
            <person name="Lucas S."/>
            <person name="Martin F."/>
            <person name="Montanini B."/>
            <person name="Napoli C."/>
            <person name="Nelson D.R."/>
            <person name="Nelson C."/>
            <person name="Nieminen K."/>
            <person name="Nilsson O."/>
            <person name="Pereda V."/>
            <person name="Peter G."/>
            <person name="Philippe R."/>
            <person name="Pilate G."/>
            <person name="Poliakov A."/>
            <person name="Razumovskaya J."/>
            <person name="Richardson P."/>
            <person name="Rinaldi C."/>
            <person name="Ritland K."/>
            <person name="Rouze P."/>
            <person name="Ryaboy D."/>
            <person name="Schmutz J."/>
            <person name="Schrader J."/>
            <person name="Segerman B."/>
            <person name="Shin H."/>
            <person name="Siddiqui A."/>
            <person name="Sterky F."/>
            <person name="Terry A."/>
            <person name="Tsai C.J."/>
            <person name="Uberbacher E."/>
            <person name="Unneberg P."/>
            <person name="Vahala J."/>
            <person name="Wall K."/>
            <person name="Wessler S."/>
            <person name="Yang G."/>
            <person name="Yin T."/>
            <person name="Douglas C."/>
            <person name="Marra M."/>
            <person name="Sandberg G."/>
            <person name="Van de Peer Y."/>
            <person name="Rokhsar D."/>
        </authorList>
    </citation>
    <scope>NUCLEOTIDE SEQUENCE [LARGE SCALE GENOMIC DNA]</scope>
    <source>
        <strain evidence="2">cv. Nisqually</strain>
    </source>
</reference>
<dbReference type="Proteomes" id="UP000006729">
    <property type="component" value="Chromosome 8"/>
</dbReference>
<accession>A0A3N7FD17</accession>
<evidence type="ECO:0000313" key="1">
    <source>
        <dbReference type="EMBL" id="RQO94233.1"/>
    </source>
</evidence>